<dbReference type="Gene3D" id="2.60.120.560">
    <property type="entry name" value="Exo-inulinase, domain 1"/>
    <property type="match status" value="1"/>
</dbReference>
<reference evidence="3 4" key="1">
    <citation type="submission" date="2024-01" db="EMBL/GenBank/DDBJ databases">
        <title>Hyphobacterium bacterium isolated from marine sediment.</title>
        <authorList>
            <person name="Zhao S."/>
        </authorList>
    </citation>
    <scope>NUCLEOTIDE SEQUENCE [LARGE SCALE GENOMIC DNA]</scope>
    <source>
        <strain evidence="4">HN65</strain>
    </source>
</reference>
<sequence length="384" mass="42081">MTIRLMATLVLAAALPLSGAMAQTAESGIIEFAGASWRLAGNEARIETYQGREVMLVDGRIWADDIDLADFVMEFDMLSQPTGFVGVSFRALNDRNFEDFYMRNGAQDQIDAVQYMPVINGVTGWQMYIDGRFNAAVHFEPGAWTHVKLVVIGDRMDLYIDSNEPVMHVPDLQTDAASGAIGLRAGLGSQVRYANMVIRPAGPDDQIIGEVQSFEGMPGLPAGLFSTDLPETLIRRFEVSGTFEESRFAGVTQAEALPTADDQWQSLDVDINGAANLARVNSHSQLLNSAMVRTRLTADSAGVRELRFGYSDRIRLYLNGQLLYAAGNGWQARDPGFYGRVRLHDTVGLPLREGENELIAVVSETFGGWAFMADLPDRTGVSVE</sequence>
<gene>
    <name evidence="3" type="ORF">V0U79_06020</name>
</gene>
<name>A0ABU7LPT8_9PROT</name>
<comment type="caution">
    <text evidence="3">The sequence shown here is derived from an EMBL/GenBank/DDBJ whole genome shotgun (WGS) entry which is preliminary data.</text>
</comment>
<evidence type="ECO:0000259" key="2">
    <source>
        <dbReference type="Pfam" id="PF06439"/>
    </source>
</evidence>
<dbReference type="EMBL" id="JAZDRP010000003">
    <property type="protein sequence ID" value="MEE2525915.1"/>
    <property type="molecule type" value="Genomic_DNA"/>
</dbReference>
<accession>A0ABU7LPT8</accession>
<dbReference type="RefSeq" id="WP_330198574.1">
    <property type="nucleotide sequence ID" value="NZ_JAZDRP010000003.1"/>
</dbReference>
<dbReference type="InterPro" id="IPR010496">
    <property type="entry name" value="AL/BT2_dom"/>
</dbReference>
<evidence type="ECO:0000313" key="3">
    <source>
        <dbReference type="EMBL" id="MEE2525915.1"/>
    </source>
</evidence>
<dbReference type="Proteomes" id="UP001354971">
    <property type="component" value="Unassembled WGS sequence"/>
</dbReference>
<feature type="chain" id="PRO_5045373158" evidence="1">
    <location>
        <begin position="23"/>
        <end position="384"/>
    </location>
</feature>
<feature type="domain" description="3-keto-alpha-glucoside-1,2-lyase/3-keto-2-hydroxy-glucal hydratase" evidence="2">
    <location>
        <begin position="60"/>
        <end position="199"/>
    </location>
</feature>
<evidence type="ECO:0000256" key="1">
    <source>
        <dbReference type="SAM" id="SignalP"/>
    </source>
</evidence>
<dbReference type="Pfam" id="PF06439">
    <property type="entry name" value="3keto-disac_hyd"/>
    <property type="match status" value="1"/>
</dbReference>
<keyword evidence="4" id="KW-1185">Reference proteome</keyword>
<keyword evidence="1" id="KW-0732">Signal</keyword>
<protein>
    <submittedName>
        <fullName evidence="3">Family 16 glycoside hydrolase</fullName>
    </submittedName>
</protein>
<dbReference type="GO" id="GO:0016787">
    <property type="term" value="F:hydrolase activity"/>
    <property type="evidence" value="ECO:0007669"/>
    <property type="project" value="UniProtKB-KW"/>
</dbReference>
<evidence type="ECO:0000313" key="4">
    <source>
        <dbReference type="Proteomes" id="UP001354971"/>
    </source>
</evidence>
<proteinExistence type="predicted"/>
<organism evidence="3 4">
    <name type="scientific">Hyphobacterium lacteum</name>
    <dbReference type="NCBI Taxonomy" id="3116575"/>
    <lineage>
        <taxon>Bacteria</taxon>
        <taxon>Pseudomonadati</taxon>
        <taxon>Pseudomonadota</taxon>
        <taxon>Alphaproteobacteria</taxon>
        <taxon>Maricaulales</taxon>
        <taxon>Maricaulaceae</taxon>
        <taxon>Hyphobacterium</taxon>
    </lineage>
</organism>
<feature type="signal peptide" evidence="1">
    <location>
        <begin position="1"/>
        <end position="22"/>
    </location>
</feature>
<keyword evidence="3" id="KW-0378">Hydrolase</keyword>